<sequence>MGLCFDSDTNQYEYCSSHLTTYIAVGVIVPLAILLIIMLAYIYLRCRQRQLRRQHQQTYMATIIPIYNTDQQSQASSSFNYPYPPHYTSRSANGFDKPPSYEQTVQEVSTTNNDLALNPITTAAAVTTSEEPTESIRIAF</sequence>
<keyword evidence="1" id="KW-0472">Membrane</keyword>
<evidence type="ECO:0000313" key="3">
    <source>
        <dbReference type="EMBL" id="CAF1064842.1"/>
    </source>
</evidence>
<feature type="transmembrane region" description="Helical" evidence="1">
    <location>
        <begin position="20"/>
        <end position="44"/>
    </location>
</feature>
<evidence type="ECO:0000256" key="1">
    <source>
        <dbReference type="SAM" id="Phobius"/>
    </source>
</evidence>
<dbReference type="Proteomes" id="UP000663832">
    <property type="component" value="Unassembled WGS sequence"/>
</dbReference>
<organism evidence="6 7">
    <name type="scientific">Adineta steineri</name>
    <dbReference type="NCBI Taxonomy" id="433720"/>
    <lineage>
        <taxon>Eukaryota</taxon>
        <taxon>Metazoa</taxon>
        <taxon>Spiralia</taxon>
        <taxon>Gnathifera</taxon>
        <taxon>Rotifera</taxon>
        <taxon>Eurotatoria</taxon>
        <taxon>Bdelloidea</taxon>
        <taxon>Adinetida</taxon>
        <taxon>Adinetidae</taxon>
        <taxon>Adineta</taxon>
    </lineage>
</organism>
<evidence type="ECO:0000313" key="5">
    <source>
        <dbReference type="EMBL" id="CAF1597655.1"/>
    </source>
</evidence>
<comment type="caution">
    <text evidence="6">The sequence shown here is derived from an EMBL/GenBank/DDBJ whole genome shotgun (WGS) entry which is preliminary data.</text>
</comment>
<name>A0A816ALB3_9BILA</name>
<dbReference type="EMBL" id="CAJNOM010000166">
    <property type="protein sequence ID" value="CAF1170416.1"/>
    <property type="molecule type" value="Genomic_DNA"/>
</dbReference>
<evidence type="ECO:0000313" key="2">
    <source>
        <dbReference type="EMBL" id="CAF0786082.1"/>
    </source>
</evidence>
<dbReference type="EMBL" id="CAJNOI010000011">
    <property type="protein sequence ID" value="CAF0786082.1"/>
    <property type="molecule type" value="Genomic_DNA"/>
</dbReference>
<dbReference type="Proteomes" id="UP000663877">
    <property type="component" value="Unassembled WGS sequence"/>
</dbReference>
<protein>
    <submittedName>
        <fullName evidence="6">Uncharacterized protein</fullName>
    </submittedName>
</protein>
<dbReference type="EMBL" id="CAJNOM010001201">
    <property type="protein sequence ID" value="CAF1597791.1"/>
    <property type="molecule type" value="Genomic_DNA"/>
</dbReference>
<reference evidence="6" key="1">
    <citation type="submission" date="2021-02" db="EMBL/GenBank/DDBJ databases">
        <authorList>
            <person name="Nowell W R."/>
        </authorList>
    </citation>
    <scope>NUCLEOTIDE SEQUENCE</scope>
</reference>
<keyword evidence="1" id="KW-0812">Transmembrane</keyword>
<evidence type="ECO:0000313" key="7">
    <source>
        <dbReference type="Proteomes" id="UP000663832"/>
    </source>
</evidence>
<gene>
    <name evidence="3" type="ORF">BJG266_LOCUS19372</name>
    <name evidence="2" type="ORF">BJG266_LOCUS4404</name>
    <name evidence="4" type="ORF">QVE165_LOCUS24088</name>
    <name evidence="5" type="ORF">QVE165_LOCUS52161</name>
    <name evidence="6" type="ORF">QVE165_LOCUS52179</name>
</gene>
<dbReference type="AlphaFoldDB" id="A0A816ALB3"/>
<keyword evidence="1" id="KW-1133">Transmembrane helix</keyword>
<proteinExistence type="predicted"/>
<accession>A0A816ALB3</accession>
<evidence type="ECO:0000313" key="4">
    <source>
        <dbReference type="EMBL" id="CAF1170416.1"/>
    </source>
</evidence>
<dbReference type="OrthoDB" id="10068487at2759"/>
<dbReference type="EMBL" id="CAJNOI010000103">
    <property type="protein sequence ID" value="CAF1064842.1"/>
    <property type="molecule type" value="Genomic_DNA"/>
</dbReference>
<dbReference type="EMBL" id="CAJNOM010001198">
    <property type="protein sequence ID" value="CAF1597655.1"/>
    <property type="molecule type" value="Genomic_DNA"/>
</dbReference>
<keyword evidence="7" id="KW-1185">Reference proteome</keyword>
<evidence type="ECO:0000313" key="6">
    <source>
        <dbReference type="EMBL" id="CAF1597791.1"/>
    </source>
</evidence>